<dbReference type="Gene3D" id="3.20.20.100">
    <property type="entry name" value="NADP-dependent oxidoreductase domain"/>
    <property type="match status" value="2"/>
</dbReference>
<dbReference type="PANTHER" id="PTHR43364:SF7">
    <property type="entry name" value="NADP-DEPENDENT OXIDOREDUCTASE DOMAIN-CONTAINING PROTEIN-RELATED"/>
    <property type="match status" value="1"/>
</dbReference>
<evidence type="ECO:0000256" key="3">
    <source>
        <dbReference type="ARBA" id="ARBA00038157"/>
    </source>
</evidence>
<dbReference type="InterPro" id="IPR023210">
    <property type="entry name" value="NADP_OxRdtase_dom"/>
</dbReference>
<evidence type="ECO:0000259" key="5">
    <source>
        <dbReference type="Pfam" id="PF00248"/>
    </source>
</evidence>
<evidence type="ECO:0000256" key="1">
    <source>
        <dbReference type="ARBA" id="ARBA00022857"/>
    </source>
</evidence>
<dbReference type="Pfam" id="PF00248">
    <property type="entry name" value="Aldo_ket_red"/>
    <property type="match status" value="2"/>
</dbReference>
<gene>
    <name evidence="6" type="ORF">OEA41_001645</name>
</gene>
<keyword evidence="1" id="KW-0521">NADP</keyword>
<proteinExistence type="inferred from homology"/>
<reference evidence="6" key="1">
    <citation type="submission" date="2022-11" db="EMBL/GenBank/DDBJ databases">
        <title>Chromosomal genome sequence assembly and mating type (MAT) locus characterization of the leprose asexual lichenized fungus Lepraria neglecta (Nyl.) Erichsen.</title>
        <authorList>
            <person name="Allen J.L."/>
            <person name="Pfeffer B."/>
        </authorList>
    </citation>
    <scope>NUCLEOTIDE SEQUENCE</scope>
    <source>
        <strain evidence="6">Allen 5258</strain>
    </source>
</reference>
<comment type="caution">
    <text evidence="6">The sequence shown here is derived from an EMBL/GenBank/DDBJ whole genome shotgun (WGS) entry which is preliminary data.</text>
</comment>
<comment type="similarity">
    <text evidence="3">Belongs to the aldo/keto reductase family. Aldo/keto reductase 2 subfamily.</text>
</comment>
<feature type="compositionally biased region" description="Basic and acidic residues" evidence="4">
    <location>
        <begin position="100"/>
        <end position="109"/>
    </location>
</feature>
<dbReference type="InterPro" id="IPR050523">
    <property type="entry name" value="AKR_Detox_Biosynth"/>
</dbReference>
<keyword evidence="7" id="KW-1185">Reference proteome</keyword>
<feature type="domain" description="NADP-dependent oxidoreductase" evidence="5">
    <location>
        <begin position="95"/>
        <end position="188"/>
    </location>
</feature>
<name>A0AAD9ZAF2_9LECA</name>
<accession>A0AAD9ZAF2</accession>
<dbReference type="InterPro" id="IPR036812">
    <property type="entry name" value="NAD(P)_OxRdtase_dom_sf"/>
</dbReference>
<evidence type="ECO:0000313" key="7">
    <source>
        <dbReference type="Proteomes" id="UP001276659"/>
    </source>
</evidence>
<dbReference type="PANTHER" id="PTHR43364">
    <property type="entry name" value="NADH-SPECIFIC METHYLGLYOXAL REDUCTASE-RELATED"/>
    <property type="match status" value="1"/>
</dbReference>
<dbReference type="SUPFAM" id="SSF51430">
    <property type="entry name" value="NAD(P)-linked oxidoreductase"/>
    <property type="match status" value="1"/>
</dbReference>
<dbReference type="Proteomes" id="UP001276659">
    <property type="component" value="Unassembled WGS sequence"/>
</dbReference>
<keyword evidence="2" id="KW-0560">Oxidoreductase</keyword>
<protein>
    <recommendedName>
        <fullName evidence="5">NADP-dependent oxidoreductase domain-containing protein</fullName>
    </recommendedName>
</protein>
<dbReference type="AlphaFoldDB" id="A0AAD9ZAF2"/>
<dbReference type="EMBL" id="JASNWA010000006">
    <property type="protein sequence ID" value="KAK3174399.1"/>
    <property type="molecule type" value="Genomic_DNA"/>
</dbReference>
<sequence length="248" mass="27251">MNFGDAWAGMMGAMTKESVFELLDYFHSQGGNFIDRANNYQNEQSESWIGDWLASRPGIRDQMVIATKYTTAFSTYKGHDGIIQSNTAGNGSKSLHTKKQREDLKKSGEGGRNMGGPSEKHLKLTDKLGEIANKKKIAITSVALAYVMHKAPYVFPIVGGRKIEHLKGNVEALGLELSDEDMSDIDNAAPFNVGFPMNFLGGPKGAKGPGDVWLTNMAGHFDYVESGKPIRPFQGRYEERGNPFAPKE</sequence>
<feature type="compositionally biased region" description="Polar residues" evidence="4">
    <location>
        <begin position="84"/>
        <end position="94"/>
    </location>
</feature>
<evidence type="ECO:0000256" key="4">
    <source>
        <dbReference type="SAM" id="MobiDB-lite"/>
    </source>
</evidence>
<dbReference type="GO" id="GO:0016491">
    <property type="term" value="F:oxidoreductase activity"/>
    <property type="evidence" value="ECO:0007669"/>
    <property type="project" value="UniProtKB-KW"/>
</dbReference>
<feature type="region of interest" description="Disordered" evidence="4">
    <location>
        <begin position="84"/>
        <end position="121"/>
    </location>
</feature>
<evidence type="ECO:0000313" key="6">
    <source>
        <dbReference type="EMBL" id="KAK3174399.1"/>
    </source>
</evidence>
<organism evidence="6 7">
    <name type="scientific">Lepraria neglecta</name>
    <dbReference type="NCBI Taxonomy" id="209136"/>
    <lineage>
        <taxon>Eukaryota</taxon>
        <taxon>Fungi</taxon>
        <taxon>Dikarya</taxon>
        <taxon>Ascomycota</taxon>
        <taxon>Pezizomycotina</taxon>
        <taxon>Lecanoromycetes</taxon>
        <taxon>OSLEUM clade</taxon>
        <taxon>Lecanoromycetidae</taxon>
        <taxon>Lecanorales</taxon>
        <taxon>Lecanorineae</taxon>
        <taxon>Stereocaulaceae</taxon>
        <taxon>Lepraria</taxon>
    </lineage>
</organism>
<evidence type="ECO:0000256" key="2">
    <source>
        <dbReference type="ARBA" id="ARBA00023002"/>
    </source>
</evidence>
<feature type="domain" description="NADP-dependent oxidoreductase" evidence="5">
    <location>
        <begin position="1"/>
        <end position="81"/>
    </location>
</feature>